<feature type="compositionally biased region" description="Basic residues" evidence="1">
    <location>
        <begin position="121"/>
        <end position="133"/>
    </location>
</feature>
<evidence type="ECO:0000313" key="2">
    <source>
        <dbReference type="EMBL" id="GMH57563.1"/>
    </source>
</evidence>
<gene>
    <name evidence="2" type="ORF">TrST_g3970</name>
</gene>
<comment type="caution">
    <text evidence="2">The sequence shown here is derived from an EMBL/GenBank/DDBJ whole genome shotgun (WGS) entry which is preliminary data.</text>
</comment>
<proteinExistence type="predicted"/>
<accession>A0A9W6ZUW1</accession>
<evidence type="ECO:0000256" key="1">
    <source>
        <dbReference type="SAM" id="MobiDB-lite"/>
    </source>
</evidence>
<sequence>MSIRVRLTNRSSVAHPKNYALSYDPATFTYADLLASAWSNVPPTVLKSITGTPPKPKPKVDIKATRPAALTCLFVDSGCFPPKTLEVTNWSDSVLSSFSNGSSVEVRWRWNGGGGAEQKQKAKPKKQANKQGKKKEPSPSTDEYLPPEDPQPTSTSNSSSSKRTSGRSRNLVDYAKIEAEAQALQAPAPSRTKKTTTSSSKPKPARPQPGVSTSNRSGSAKMSQMSGQTLSGGSYTPQPSNPPQRARRAINLGSSESDVTSTLLSSTSGKSGNTSKFLRSAMSGAVKKTYEVTLARDRLTAVLADIISFKKTASRVITFTENQSKDYTVTYKKSKMEGRGNHVDKNVQILSLQELKSVVEQVMKDTEGDAESRDMLKAEMMSLVSARVFWSFVYHFPGRHPHEVMRGGDGSETKEWDWTFLDERRREKSDKAKDEEGMEEWNRMIDTAEIDDLDKVADLQREEEKHDGVLAVENLEVDVVEEAMTMKRKRLEALERRTKSRTEEIEEVDDWDWVPDLVEVDEDEIRECLELGNPQMDADKISAAVAETMAPPNSIVNWVHLALETKWDGQGTPQENAVAVARGKTLDEIVLDIVGGQDGYDALEKARSNTVADMINWDGEEEMLSEESGASVADCKKWIARAKKVLAKEKMDWLKDWVVS</sequence>
<organism evidence="2 3">
    <name type="scientific">Triparma strigata</name>
    <dbReference type="NCBI Taxonomy" id="1606541"/>
    <lineage>
        <taxon>Eukaryota</taxon>
        <taxon>Sar</taxon>
        <taxon>Stramenopiles</taxon>
        <taxon>Ochrophyta</taxon>
        <taxon>Bolidophyceae</taxon>
        <taxon>Parmales</taxon>
        <taxon>Triparmaceae</taxon>
        <taxon>Triparma</taxon>
    </lineage>
</organism>
<feature type="region of interest" description="Disordered" evidence="1">
    <location>
        <begin position="109"/>
        <end position="168"/>
    </location>
</feature>
<dbReference type="AlphaFoldDB" id="A0A9W6ZUW1"/>
<dbReference type="OrthoDB" id="333752at2759"/>
<reference evidence="3" key="1">
    <citation type="journal article" date="2023" name="Commun. Biol.">
        <title>Genome analysis of Parmales, the sister group of diatoms, reveals the evolutionary specialization of diatoms from phago-mixotrophs to photoautotrophs.</title>
        <authorList>
            <person name="Ban H."/>
            <person name="Sato S."/>
            <person name="Yoshikawa S."/>
            <person name="Yamada K."/>
            <person name="Nakamura Y."/>
            <person name="Ichinomiya M."/>
            <person name="Sato N."/>
            <person name="Blanc-Mathieu R."/>
            <person name="Endo H."/>
            <person name="Kuwata A."/>
            <person name="Ogata H."/>
        </authorList>
    </citation>
    <scope>NUCLEOTIDE SEQUENCE [LARGE SCALE GENOMIC DNA]</scope>
    <source>
        <strain evidence="3">NIES 3701</strain>
    </source>
</reference>
<feature type="region of interest" description="Disordered" evidence="1">
    <location>
        <begin position="181"/>
        <end position="276"/>
    </location>
</feature>
<feature type="compositionally biased region" description="Low complexity" evidence="1">
    <location>
        <begin position="153"/>
        <end position="168"/>
    </location>
</feature>
<feature type="compositionally biased region" description="Polar residues" evidence="1">
    <location>
        <begin position="210"/>
        <end position="238"/>
    </location>
</feature>
<evidence type="ECO:0000313" key="3">
    <source>
        <dbReference type="Proteomes" id="UP001165085"/>
    </source>
</evidence>
<name>A0A9W6ZUW1_9STRA</name>
<dbReference type="Proteomes" id="UP001165085">
    <property type="component" value="Unassembled WGS sequence"/>
</dbReference>
<keyword evidence="3" id="KW-1185">Reference proteome</keyword>
<feature type="compositionally biased region" description="Low complexity" evidence="1">
    <location>
        <begin position="254"/>
        <end position="276"/>
    </location>
</feature>
<feature type="compositionally biased region" description="Low complexity" evidence="1">
    <location>
        <begin position="181"/>
        <end position="202"/>
    </location>
</feature>
<dbReference type="EMBL" id="BRXY01000047">
    <property type="protein sequence ID" value="GMH57563.1"/>
    <property type="molecule type" value="Genomic_DNA"/>
</dbReference>
<protein>
    <submittedName>
        <fullName evidence="2">Uncharacterized protein</fullName>
    </submittedName>
</protein>